<dbReference type="EMBL" id="CP002085">
    <property type="protein sequence ID" value="ADK86355.1"/>
    <property type="molecule type" value="Genomic_DNA"/>
</dbReference>
<dbReference type="PANTHER" id="PTHR42895:SF1">
    <property type="entry name" value="IRON-SULFUR CLUSTER PROTEIN"/>
    <property type="match status" value="1"/>
</dbReference>
<dbReference type="PANTHER" id="PTHR42895">
    <property type="entry name" value="IRON-SULFUR CLUSTER-BINDING PROTEIN-RELATED"/>
    <property type="match status" value="1"/>
</dbReference>
<dbReference type="OrthoDB" id="9795268at2"/>
<reference evidence="2 3" key="1">
    <citation type="journal article" date="2010" name="Stand. Genomic Sci.">
        <title>Complete genome sequence of Desulfarculus baarsii type strain (2st14).</title>
        <authorList>
            <person name="Sun H."/>
            <person name="Spring S."/>
            <person name="Lapidus A."/>
            <person name="Davenport K."/>
            <person name="Del Rio T.G."/>
            <person name="Tice H."/>
            <person name="Nolan M."/>
            <person name="Copeland A."/>
            <person name="Cheng J.F."/>
            <person name="Lucas S."/>
            <person name="Tapia R."/>
            <person name="Goodwin L."/>
            <person name="Pitluck S."/>
            <person name="Ivanova N."/>
            <person name="Pagani I."/>
            <person name="Mavromatis K."/>
            <person name="Ovchinnikova G."/>
            <person name="Pati A."/>
            <person name="Chen A."/>
            <person name="Palaniappan K."/>
            <person name="Hauser L."/>
            <person name="Chang Y.J."/>
            <person name="Jeffries C.D."/>
            <person name="Detter J.C."/>
            <person name="Han C."/>
            <person name="Rohde M."/>
            <person name="Brambilla E."/>
            <person name="Goker M."/>
            <person name="Woyke T."/>
            <person name="Bristow J."/>
            <person name="Eisen J.A."/>
            <person name="Markowitz V."/>
            <person name="Hugenholtz P."/>
            <person name="Kyrpides N.C."/>
            <person name="Klenk H.P."/>
            <person name="Land M."/>
        </authorList>
    </citation>
    <scope>NUCLEOTIDE SEQUENCE [LARGE SCALE GENOMIC DNA]</scope>
    <source>
        <strain evidence="3">ATCC 33931 / DSM 2075 / LMG 7858 / VKM B-1802 / 2st14</strain>
    </source>
</reference>
<name>E1QLC0_DESB2</name>
<dbReference type="eggNOG" id="COG1149">
    <property type="taxonomic scope" value="Bacteria"/>
</dbReference>
<evidence type="ECO:0000313" key="3">
    <source>
        <dbReference type="Proteomes" id="UP000009047"/>
    </source>
</evidence>
<dbReference type="STRING" id="644282.Deba_3002"/>
<feature type="domain" description="4Fe-4S ferredoxin-type" evidence="1">
    <location>
        <begin position="36"/>
        <end position="65"/>
    </location>
</feature>
<dbReference type="Proteomes" id="UP000009047">
    <property type="component" value="Chromosome"/>
</dbReference>
<dbReference type="SUPFAM" id="SSF54862">
    <property type="entry name" value="4Fe-4S ferredoxins"/>
    <property type="match status" value="1"/>
</dbReference>
<dbReference type="RefSeq" id="WP_013259792.1">
    <property type="nucleotide sequence ID" value="NC_014365.1"/>
</dbReference>
<proteinExistence type="predicted"/>
<dbReference type="Gene3D" id="3.30.70.20">
    <property type="match status" value="1"/>
</dbReference>
<evidence type="ECO:0000313" key="2">
    <source>
        <dbReference type="EMBL" id="ADK86355.1"/>
    </source>
</evidence>
<keyword evidence="3" id="KW-1185">Reference proteome</keyword>
<gene>
    <name evidence="2" type="ordered locus">Deba_3002</name>
</gene>
<dbReference type="HOGENOM" id="CLU_074768_0_0_7"/>
<dbReference type="InterPro" id="IPR017896">
    <property type="entry name" value="4Fe4S_Fe-S-bd"/>
</dbReference>
<dbReference type="AlphaFoldDB" id="E1QLC0"/>
<dbReference type="KEGG" id="dbr:Deba_3002"/>
<sequence>MRRMRNIIEINEELCNGCGQCVLDCAEGALVIENGKARLVGEILCDGLGACLGGCPTGALTITQREAEEFDEAEVHRRQHEAPAAEPLPAMACGCPSSQAMTLSPAQAPCACQGEAQPVASRLGHWPIKLQLLSPNAPYLQGAELLLLADCAAASLPDLHARLLGGRAVALACPKLDDAQAHIDKLAQLIAGARPRSITVVHMEVPCCKGLEFIVRQAMARAGLDLPVGSMMIGRDGRVLEHQPPMAGVA</sequence>
<dbReference type="InterPro" id="IPR052911">
    <property type="entry name" value="Corrinoid_activation_enz"/>
</dbReference>
<dbReference type="Pfam" id="PF12837">
    <property type="entry name" value="Fer4_6"/>
    <property type="match status" value="1"/>
</dbReference>
<feature type="domain" description="4Fe-4S ferredoxin-type" evidence="1">
    <location>
        <begin position="6"/>
        <end position="35"/>
    </location>
</feature>
<organism evidence="2 3">
    <name type="scientific">Desulfarculus baarsii (strain ATCC 33931 / DSM 2075 / LMG 7858 / VKM B-1802 / 2st14)</name>
    <dbReference type="NCBI Taxonomy" id="644282"/>
    <lineage>
        <taxon>Bacteria</taxon>
        <taxon>Pseudomonadati</taxon>
        <taxon>Thermodesulfobacteriota</taxon>
        <taxon>Desulfarculia</taxon>
        <taxon>Desulfarculales</taxon>
        <taxon>Desulfarculaceae</taxon>
        <taxon>Desulfarculus</taxon>
    </lineage>
</organism>
<protein>
    <submittedName>
        <fullName evidence="2">4Fe-4S ferredoxin iron-sulfur binding domain protein</fullName>
    </submittedName>
</protein>
<evidence type="ECO:0000259" key="1">
    <source>
        <dbReference type="PROSITE" id="PS51379"/>
    </source>
</evidence>
<accession>E1QLC0</accession>
<dbReference type="PROSITE" id="PS51379">
    <property type="entry name" value="4FE4S_FER_2"/>
    <property type="match status" value="2"/>
</dbReference>